<dbReference type="NCBIfam" id="NF012200">
    <property type="entry name" value="choice_anch_D"/>
    <property type="match status" value="2"/>
</dbReference>
<gene>
    <name evidence="2" type="ORF">SAMN02745166_02951</name>
</gene>
<dbReference type="SUPFAM" id="SSF49265">
    <property type="entry name" value="Fibronectin type III"/>
    <property type="match status" value="1"/>
</dbReference>
<reference evidence="3" key="1">
    <citation type="submission" date="2017-02" db="EMBL/GenBank/DDBJ databases">
        <authorList>
            <person name="Varghese N."/>
            <person name="Submissions S."/>
        </authorList>
    </citation>
    <scope>NUCLEOTIDE SEQUENCE [LARGE SCALE GENOMIC DNA]</scope>
    <source>
        <strain evidence="3">ATCC 700200</strain>
    </source>
</reference>
<dbReference type="Gene3D" id="2.60.40.10">
    <property type="entry name" value="Immunoglobulins"/>
    <property type="match status" value="3"/>
</dbReference>
<keyword evidence="3" id="KW-1185">Reference proteome</keyword>
<dbReference type="InterPro" id="IPR036116">
    <property type="entry name" value="FN3_sf"/>
</dbReference>
<name>A0A1T4YD67_9BACT</name>
<evidence type="ECO:0000259" key="1">
    <source>
        <dbReference type="PROSITE" id="PS50853"/>
    </source>
</evidence>
<dbReference type="EMBL" id="FUYE01000009">
    <property type="protein sequence ID" value="SKA99478.1"/>
    <property type="molecule type" value="Genomic_DNA"/>
</dbReference>
<dbReference type="Pfam" id="PF24251">
    <property type="entry name" value="DUF7453"/>
    <property type="match status" value="1"/>
</dbReference>
<dbReference type="AlphaFoldDB" id="A0A1T4YD67"/>
<accession>A0A1T4YD67</accession>
<dbReference type="Gene3D" id="2.130.10.10">
    <property type="entry name" value="YVTN repeat-like/Quinoprotein amine dehydrogenase"/>
    <property type="match status" value="1"/>
</dbReference>
<feature type="domain" description="Fibronectin type-III" evidence="1">
    <location>
        <begin position="555"/>
        <end position="654"/>
    </location>
</feature>
<proteinExistence type="predicted"/>
<dbReference type="InterPro" id="IPR055876">
    <property type="entry name" value="DUF7453"/>
</dbReference>
<dbReference type="PROSITE" id="PS50853">
    <property type="entry name" value="FN3"/>
    <property type="match status" value="1"/>
</dbReference>
<dbReference type="STRING" id="48467.SAMN02745166_02951"/>
<organism evidence="2 3">
    <name type="scientific">Prosthecobacter debontii</name>
    <dbReference type="NCBI Taxonomy" id="48467"/>
    <lineage>
        <taxon>Bacteria</taxon>
        <taxon>Pseudomonadati</taxon>
        <taxon>Verrucomicrobiota</taxon>
        <taxon>Verrucomicrobiia</taxon>
        <taxon>Verrucomicrobiales</taxon>
        <taxon>Verrucomicrobiaceae</taxon>
        <taxon>Prosthecobacter</taxon>
    </lineage>
</organism>
<protein>
    <recommendedName>
        <fullName evidence="1">Fibronectin type-III domain-containing protein</fullName>
    </recommendedName>
</protein>
<evidence type="ECO:0000313" key="2">
    <source>
        <dbReference type="EMBL" id="SKA99478.1"/>
    </source>
</evidence>
<evidence type="ECO:0000313" key="3">
    <source>
        <dbReference type="Proteomes" id="UP000190774"/>
    </source>
</evidence>
<sequence>MAALALQAHAQSPEIAVRGNGVEIANNDVSPSITDHTSFGSVNEATGSLIRTFTIANTGTGPLTLTGTPSFVSISGSSDFTLSQDAVSPVAAVNGTTTFQITFNPSSYGLKTATVTVANDDADEGAYSFAIEGTGAATVAGEIWRPRLIDGLRSWNAVASSSTGSKLVALAGSNKVYTSADSSSNWTARDSNRGWKAVASSTDGVKLVAVVTNGQIYTSTDSGATWTARDSNREWSGVASSADGTNLAATVNGGFIYTSSDSGVTWTSQAGAGSRNWYSVACSSDGSKLVAAAYTNFIYTSTDFGVNWTARATSGKWWAVASSSDGTKLAACLYNGNIYTSGDSGVTWVARNSGRPWNSVASSSDGSILLAGTNGGKLYLSKDAGSSWTEHESDRAWRGVAMNNAGTSLIAVAYSGYVYTSNDIIQSGEISLSGNGVTIASGDATPDLSDHTAFGGVNYSGTPSIQRTFTLTNTGPGNLLLTGTAPNFVRFVSGSTDFTVTSQPAFSIGANSSTTFTITLDPTSIGLRTATFSIANEDLDEDPYTLIVSGEGHFRPSATTTAATNVGSRLVTGNGTVNPNGLETTYELECSTNAGFTGTIKSAPQVLPAGFASVPVSGELVDLKPNTLYYVRVLATNSLGTIASTATTFTTEYLAVTRKQFAASTGVVGNGELSTIYAGMINNSGRVLMQGRGLVGSGGVTSNNDNWLMTDTSGNTKVIARSGTTVAGGGSLSGSFTHYLLTDSGVTFLHDRISGTPASSDYAYFSSPEDSSSLDLVSREGDSLSPGPGYFVQHIGKPAVDAQNYIYFVGNVGGVANNLNSGVWYDDGASLQSLIRAGDDLTTATTDPAWLGSVSNVLAAGGDGCVVIAALQDNPQDLTQTTNRSKNIAIVSFKSNGEATIVARKGDSVPTTTAILTNFSGVSRNSLADHAYTATVAGTGVTPVNDQVLMAKLGTQPSLIAREGVTMIGGASIKSFGAYHITAKKHVIFLATLDGVSANVDRVLCRWSQAGGITVLAREGSPAVGTGVNYGSLQTLSVSDAGAVALLSGLSDGTDVVMRMKANDAQLTQLVRSGAGQTIRYQGTNYPVNALSLFAETVNSGGGGGGMGTAINDKGEVFVIVTATGVKHVGQVYY</sequence>
<dbReference type="RefSeq" id="WP_217698983.1">
    <property type="nucleotide sequence ID" value="NZ_FUYE01000009.1"/>
</dbReference>
<dbReference type="SUPFAM" id="SSF110296">
    <property type="entry name" value="Oligoxyloglucan reducing end-specific cellobiohydrolase"/>
    <property type="match status" value="2"/>
</dbReference>
<dbReference type="Proteomes" id="UP000190774">
    <property type="component" value="Unassembled WGS sequence"/>
</dbReference>
<dbReference type="CDD" id="cd15482">
    <property type="entry name" value="Sialidase_non-viral"/>
    <property type="match status" value="1"/>
</dbReference>
<dbReference type="InterPro" id="IPR003961">
    <property type="entry name" value="FN3_dom"/>
</dbReference>
<dbReference type="InterPro" id="IPR013783">
    <property type="entry name" value="Ig-like_fold"/>
</dbReference>
<dbReference type="InterPro" id="IPR015943">
    <property type="entry name" value="WD40/YVTN_repeat-like_dom_sf"/>
</dbReference>